<gene>
    <name evidence="1" type="ORF">ACI1P1_25365</name>
</gene>
<dbReference type="EMBL" id="JBJURJ010000020">
    <property type="protein sequence ID" value="MFM9331633.1"/>
    <property type="molecule type" value="Genomic_DNA"/>
</dbReference>
<protein>
    <submittedName>
        <fullName evidence="1">Alpha-mannosidase</fullName>
    </submittedName>
</protein>
<sequence length="932" mass="104216">MKPDSSHIKQIKVVSNTHWDREFRRSFERTRRNLLTMMDVTLDILEQDPEFASFTMDGHSIMLDDYVEMRPEKRELVEKLIREGRLIAGPYYTLAEEFSIAQEALVRNLMFGRRTVESYGGKTGTVAYTPSSWGQTGQLPQILLDFGLDKMMFYRGISHHEADAEWIWSAPDGSRVLASRFALYARYNWYYQVHRAVTRGTVFDKTYNWGEYDEVPFRLSDGLSGEDQSYGLLSPAVHYDKSRLKQAVLDMVEREGRHFTTEVFLAMNGHDISVAHPLESQVIRDAKELLGDRYAIEHTDLEKFWEEAQKHLQLDQLSVLTGERRSYLKEGMWTFLFPGTISARTYLKQQDFHATKELVAYAEPLATLASAFGEAYPVRYLERGWRYLLSNHTHDANGGCAPDAVCQDIEYRYRKAADIGGIVSEDAMGFIARNLSPEHLGTDVTQLVVYNPLPVERTVVTSVDLELPRGEGAKSYSLYHEQDPSVQRQAVAFEKSSVFVDSIWEVPTILDSHRVRMHVELSKLPGLGYRAYRLQPEVQEVRNIRTLITGPDTMENQLLKVKVNTNGTLDIVNKLTGKAYSNLGYLTDQGECGNAWKHVAPRFDRKYNSLGVAAQVAVTESGELSSTIEANFSFPVPVDYADGNSRSTVVVELPMKLAYTLEKGASAVKVKLTVDNRARDHWLRVNFPTGLATDTSWADTHFDVISRPIPIPDSTGWVEQAGGTHPLQTFVELSDGQDGLALLPKGIYEYEAFEDDNRTLALTLIRACRIKLAVSEEKLTELPDQGIQCPGVQTFEYAVHIHAGDWQQAGLLNAAACYAVPVRAAVSGRGQGSLPSQAGLFTLASGATLHVSAVKQAEDGSGLVIRLFNPSAETEQAVFRFGVGVTEAFRCRMDESVTEALTPAADGYSFEAAVEPKKIVTFKVIMANGSGE</sequence>
<name>A0ACC7P3K9_9BACL</name>
<dbReference type="Proteomes" id="UP001631969">
    <property type="component" value="Unassembled WGS sequence"/>
</dbReference>
<accession>A0ACC7P3K9</accession>
<comment type="caution">
    <text evidence="1">The sequence shown here is derived from an EMBL/GenBank/DDBJ whole genome shotgun (WGS) entry which is preliminary data.</text>
</comment>
<organism evidence="1 2">
    <name type="scientific">Paenibacillus mesotrionivorans</name>
    <dbReference type="NCBI Taxonomy" id="3160968"/>
    <lineage>
        <taxon>Bacteria</taxon>
        <taxon>Bacillati</taxon>
        <taxon>Bacillota</taxon>
        <taxon>Bacilli</taxon>
        <taxon>Bacillales</taxon>
        <taxon>Paenibacillaceae</taxon>
        <taxon>Paenibacillus</taxon>
    </lineage>
</organism>
<proteinExistence type="predicted"/>
<evidence type="ECO:0000313" key="1">
    <source>
        <dbReference type="EMBL" id="MFM9331633.1"/>
    </source>
</evidence>
<reference evidence="1" key="1">
    <citation type="submission" date="2024-12" db="EMBL/GenBank/DDBJ databases">
        <authorList>
            <person name="Wu N."/>
        </authorList>
    </citation>
    <scope>NUCLEOTIDE SEQUENCE</scope>
    <source>
        <strain evidence="1">P15</strain>
    </source>
</reference>
<evidence type="ECO:0000313" key="2">
    <source>
        <dbReference type="Proteomes" id="UP001631969"/>
    </source>
</evidence>
<keyword evidence="2" id="KW-1185">Reference proteome</keyword>